<gene>
    <name evidence="1" type="ORF">RRG08_033626</name>
</gene>
<sequence length="82" mass="8744">MVYAVLLPGDKTFLGCISWHGFSALPSERAGSRADACAHRGLGCWLAAGRDVSDLNNSSTIRMISGELAQKAIAKLTYNSPF</sequence>
<accession>A0AAE0XQR1</accession>
<protein>
    <submittedName>
        <fullName evidence="1">Uncharacterized protein</fullName>
    </submittedName>
</protein>
<dbReference type="EMBL" id="JAWDGP010007794">
    <property type="protein sequence ID" value="KAK3704586.1"/>
    <property type="molecule type" value="Genomic_DNA"/>
</dbReference>
<reference evidence="1" key="1">
    <citation type="journal article" date="2023" name="G3 (Bethesda)">
        <title>A reference genome for the long-term kleptoplast-retaining sea slug Elysia crispata morphotype clarki.</title>
        <authorList>
            <person name="Eastman K.E."/>
            <person name="Pendleton A.L."/>
            <person name="Shaikh M.A."/>
            <person name="Suttiyut T."/>
            <person name="Ogas R."/>
            <person name="Tomko P."/>
            <person name="Gavelis G."/>
            <person name="Widhalm J.R."/>
            <person name="Wisecaver J.H."/>
        </authorList>
    </citation>
    <scope>NUCLEOTIDE SEQUENCE</scope>
    <source>
        <strain evidence="1">ECLA1</strain>
    </source>
</reference>
<organism evidence="1 2">
    <name type="scientific">Elysia crispata</name>
    <name type="common">lettuce slug</name>
    <dbReference type="NCBI Taxonomy" id="231223"/>
    <lineage>
        <taxon>Eukaryota</taxon>
        <taxon>Metazoa</taxon>
        <taxon>Spiralia</taxon>
        <taxon>Lophotrochozoa</taxon>
        <taxon>Mollusca</taxon>
        <taxon>Gastropoda</taxon>
        <taxon>Heterobranchia</taxon>
        <taxon>Euthyneura</taxon>
        <taxon>Panpulmonata</taxon>
        <taxon>Sacoglossa</taxon>
        <taxon>Placobranchoidea</taxon>
        <taxon>Plakobranchidae</taxon>
        <taxon>Elysia</taxon>
    </lineage>
</organism>
<keyword evidence="2" id="KW-1185">Reference proteome</keyword>
<evidence type="ECO:0000313" key="2">
    <source>
        <dbReference type="Proteomes" id="UP001283361"/>
    </source>
</evidence>
<proteinExistence type="predicted"/>
<dbReference type="Proteomes" id="UP001283361">
    <property type="component" value="Unassembled WGS sequence"/>
</dbReference>
<evidence type="ECO:0000313" key="1">
    <source>
        <dbReference type="EMBL" id="KAK3704586.1"/>
    </source>
</evidence>
<comment type="caution">
    <text evidence="1">The sequence shown here is derived from an EMBL/GenBank/DDBJ whole genome shotgun (WGS) entry which is preliminary data.</text>
</comment>
<name>A0AAE0XQR1_9GAST</name>
<dbReference type="AlphaFoldDB" id="A0AAE0XQR1"/>